<feature type="compositionally biased region" description="Polar residues" evidence="1">
    <location>
        <begin position="38"/>
        <end position="50"/>
    </location>
</feature>
<dbReference type="EMBL" id="QNUK01000278">
    <property type="protein sequence ID" value="KAF5896381.1"/>
    <property type="molecule type" value="Genomic_DNA"/>
</dbReference>
<keyword evidence="3" id="KW-1185">Reference proteome</keyword>
<keyword evidence="2" id="KW-0238">DNA-binding</keyword>
<dbReference type="GO" id="GO:0003677">
    <property type="term" value="F:DNA binding"/>
    <property type="evidence" value="ECO:0007669"/>
    <property type="project" value="UniProtKB-KW"/>
</dbReference>
<feature type="region of interest" description="Disordered" evidence="1">
    <location>
        <begin position="38"/>
        <end position="64"/>
    </location>
</feature>
<accession>A0A8J4TF78</accession>
<proteinExistence type="predicted"/>
<sequence length="64" mass="7308">IAAGSRFLQPWIEPEISSNNYVLKSEDFSDMKYKEISTKTQQFNPSSRNAGKTKEDKYGLDSCK</sequence>
<feature type="non-terminal residue" evidence="2">
    <location>
        <position position="1"/>
    </location>
</feature>
<feature type="non-terminal residue" evidence="2">
    <location>
        <position position="64"/>
    </location>
</feature>
<name>A0A8J4TF78_CLAMG</name>
<evidence type="ECO:0000313" key="3">
    <source>
        <dbReference type="Proteomes" id="UP000727407"/>
    </source>
</evidence>
<dbReference type="AlphaFoldDB" id="A0A8J4TF78"/>
<dbReference type="OrthoDB" id="6159439at2759"/>
<reference evidence="2" key="1">
    <citation type="submission" date="2020-07" db="EMBL/GenBank/DDBJ databases">
        <title>Clarias magur genome sequencing, assembly and annotation.</title>
        <authorList>
            <person name="Kushwaha B."/>
            <person name="Kumar R."/>
            <person name="Das P."/>
            <person name="Joshi C.G."/>
            <person name="Kumar D."/>
            <person name="Nagpure N.S."/>
            <person name="Pandey M."/>
            <person name="Agarwal S."/>
            <person name="Srivastava S."/>
            <person name="Singh M."/>
            <person name="Sahoo L."/>
            <person name="Jayasankar P."/>
            <person name="Meher P.K."/>
            <person name="Koringa P.G."/>
            <person name="Iquebal M.A."/>
            <person name="Das S.P."/>
            <person name="Bit A."/>
            <person name="Patnaik S."/>
            <person name="Patel N."/>
            <person name="Shah T.M."/>
            <person name="Hinsu A."/>
            <person name="Jena J.K."/>
        </authorList>
    </citation>
    <scope>NUCLEOTIDE SEQUENCE</scope>
    <source>
        <strain evidence="2">CIFAMagur01</strain>
        <tissue evidence="2">Testis</tissue>
    </source>
</reference>
<keyword evidence="2" id="KW-0371">Homeobox</keyword>
<evidence type="ECO:0000256" key="1">
    <source>
        <dbReference type="SAM" id="MobiDB-lite"/>
    </source>
</evidence>
<dbReference type="Proteomes" id="UP000727407">
    <property type="component" value="Unassembled WGS sequence"/>
</dbReference>
<protein>
    <submittedName>
        <fullName evidence="2">Homeobox protein Hox-C9-like</fullName>
    </submittedName>
</protein>
<organism evidence="2 3">
    <name type="scientific">Clarias magur</name>
    <name type="common">Asian catfish</name>
    <name type="synonym">Macropteronotus magur</name>
    <dbReference type="NCBI Taxonomy" id="1594786"/>
    <lineage>
        <taxon>Eukaryota</taxon>
        <taxon>Metazoa</taxon>
        <taxon>Chordata</taxon>
        <taxon>Craniata</taxon>
        <taxon>Vertebrata</taxon>
        <taxon>Euteleostomi</taxon>
        <taxon>Actinopterygii</taxon>
        <taxon>Neopterygii</taxon>
        <taxon>Teleostei</taxon>
        <taxon>Ostariophysi</taxon>
        <taxon>Siluriformes</taxon>
        <taxon>Clariidae</taxon>
        <taxon>Clarias</taxon>
    </lineage>
</organism>
<feature type="compositionally biased region" description="Basic and acidic residues" evidence="1">
    <location>
        <begin position="52"/>
        <end position="64"/>
    </location>
</feature>
<comment type="caution">
    <text evidence="2">The sequence shown here is derived from an EMBL/GenBank/DDBJ whole genome shotgun (WGS) entry which is preliminary data.</text>
</comment>
<evidence type="ECO:0000313" key="2">
    <source>
        <dbReference type="EMBL" id="KAF5896381.1"/>
    </source>
</evidence>
<gene>
    <name evidence="2" type="ORF">DAT39_013892</name>
</gene>